<evidence type="ECO:0000259" key="9">
    <source>
        <dbReference type="Pfam" id="PF00096"/>
    </source>
</evidence>
<keyword evidence="5" id="KW-0862">Zinc</keyword>
<evidence type="ECO:0000313" key="10">
    <source>
        <dbReference type="EMBL" id="KOF73580.1"/>
    </source>
</evidence>
<sequence>IVTNVFIEDNNISDICSKSFTSRFNLTTHICVYVGEKAYHCDFYGISSFQTNIFRTHKCIQTGEKSQHLHICGNLFSNKSELALHLAIHLEV</sequence>
<evidence type="ECO:0000256" key="7">
    <source>
        <dbReference type="ARBA" id="ARBA00023163"/>
    </source>
</evidence>
<evidence type="ECO:0000256" key="8">
    <source>
        <dbReference type="ARBA" id="ARBA00023242"/>
    </source>
</evidence>
<dbReference type="PANTHER" id="PTHR47772:SF13">
    <property type="entry name" value="GASTRULA ZINC FINGER PROTEIN XLCGF49.1-LIKE-RELATED"/>
    <property type="match status" value="1"/>
</dbReference>
<dbReference type="PANTHER" id="PTHR47772">
    <property type="entry name" value="ZINC FINGER PROTEIN 200"/>
    <property type="match status" value="1"/>
</dbReference>
<feature type="domain" description="C2H2-type" evidence="9">
    <location>
        <begin position="15"/>
        <end position="31"/>
    </location>
</feature>
<keyword evidence="4" id="KW-0863">Zinc-finger</keyword>
<feature type="non-terminal residue" evidence="10">
    <location>
        <position position="1"/>
    </location>
</feature>
<evidence type="ECO:0000256" key="5">
    <source>
        <dbReference type="ARBA" id="ARBA00022833"/>
    </source>
</evidence>
<name>A0A0L8GAK8_OCTBM</name>
<dbReference type="Gene3D" id="3.30.160.60">
    <property type="entry name" value="Classic Zinc Finger"/>
    <property type="match status" value="1"/>
</dbReference>
<evidence type="ECO:0000256" key="6">
    <source>
        <dbReference type="ARBA" id="ARBA00023015"/>
    </source>
</evidence>
<protein>
    <recommendedName>
        <fullName evidence="9">C2H2-type domain-containing protein</fullName>
    </recommendedName>
</protein>
<dbReference type="Pfam" id="PF00096">
    <property type="entry name" value="zf-C2H2"/>
    <property type="match status" value="1"/>
</dbReference>
<evidence type="ECO:0000256" key="3">
    <source>
        <dbReference type="ARBA" id="ARBA00022737"/>
    </source>
</evidence>
<dbReference type="InterPro" id="IPR050636">
    <property type="entry name" value="C2H2-ZF_domain-containing"/>
</dbReference>
<dbReference type="AlphaFoldDB" id="A0A0L8GAK8"/>
<proteinExistence type="predicted"/>
<organism evidence="10">
    <name type="scientific">Octopus bimaculoides</name>
    <name type="common">California two-spotted octopus</name>
    <dbReference type="NCBI Taxonomy" id="37653"/>
    <lineage>
        <taxon>Eukaryota</taxon>
        <taxon>Metazoa</taxon>
        <taxon>Spiralia</taxon>
        <taxon>Lophotrochozoa</taxon>
        <taxon>Mollusca</taxon>
        <taxon>Cephalopoda</taxon>
        <taxon>Coleoidea</taxon>
        <taxon>Octopodiformes</taxon>
        <taxon>Octopoda</taxon>
        <taxon>Incirrata</taxon>
        <taxon>Octopodidae</taxon>
        <taxon>Octopus</taxon>
    </lineage>
</organism>
<reference evidence="10" key="1">
    <citation type="submission" date="2015-07" db="EMBL/GenBank/DDBJ databases">
        <title>MeaNS - Measles Nucleotide Surveillance Program.</title>
        <authorList>
            <person name="Tran T."/>
            <person name="Druce J."/>
        </authorList>
    </citation>
    <scope>NUCLEOTIDE SEQUENCE</scope>
    <source>
        <strain evidence="10">UCB-OBI-ISO-001</strain>
        <tissue evidence="10">Gonad</tissue>
    </source>
</reference>
<dbReference type="SUPFAM" id="SSF57667">
    <property type="entry name" value="beta-beta-alpha zinc fingers"/>
    <property type="match status" value="2"/>
</dbReference>
<comment type="subcellular location">
    <subcellularLocation>
        <location evidence="1">Nucleus</location>
    </subcellularLocation>
</comment>
<keyword evidence="7" id="KW-0804">Transcription</keyword>
<evidence type="ECO:0000256" key="1">
    <source>
        <dbReference type="ARBA" id="ARBA00004123"/>
    </source>
</evidence>
<dbReference type="GO" id="GO:0008270">
    <property type="term" value="F:zinc ion binding"/>
    <property type="evidence" value="ECO:0007669"/>
    <property type="project" value="UniProtKB-KW"/>
</dbReference>
<dbReference type="EMBL" id="KQ423101">
    <property type="protein sequence ID" value="KOF73580.1"/>
    <property type="molecule type" value="Genomic_DNA"/>
</dbReference>
<dbReference type="InterPro" id="IPR013087">
    <property type="entry name" value="Znf_C2H2_type"/>
</dbReference>
<evidence type="ECO:0000256" key="2">
    <source>
        <dbReference type="ARBA" id="ARBA00022723"/>
    </source>
</evidence>
<dbReference type="InterPro" id="IPR036236">
    <property type="entry name" value="Znf_C2H2_sf"/>
</dbReference>
<keyword evidence="2" id="KW-0479">Metal-binding</keyword>
<accession>A0A0L8GAK8</accession>
<keyword evidence="6" id="KW-0805">Transcription regulation</keyword>
<dbReference type="GO" id="GO:0005634">
    <property type="term" value="C:nucleus"/>
    <property type="evidence" value="ECO:0007669"/>
    <property type="project" value="UniProtKB-SubCell"/>
</dbReference>
<keyword evidence="3" id="KW-0677">Repeat</keyword>
<evidence type="ECO:0000256" key="4">
    <source>
        <dbReference type="ARBA" id="ARBA00022771"/>
    </source>
</evidence>
<gene>
    <name evidence="10" type="ORF">OCBIM_22037698mg</name>
</gene>
<keyword evidence="8" id="KW-0539">Nucleus</keyword>